<dbReference type="Proteomes" id="UP000301751">
    <property type="component" value="Unassembled WGS sequence"/>
</dbReference>
<protein>
    <recommendedName>
        <fullName evidence="1">Adenylyl/Guanylyl and SMODS C-terminal sensor domain-containing protein</fullName>
    </recommendedName>
</protein>
<evidence type="ECO:0000259" key="1">
    <source>
        <dbReference type="Pfam" id="PF18134"/>
    </source>
</evidence>
<dbReference type="EMBL" id="BJCL01000003">
    <property type="protein sequence ID" value="GCL62771.1"/>
    <property type="molecule type" value="Genomic_DNA"/>
</dbReference>
<reference evidence="3" key="1">
    <citation type="submission" date="2019-03" db="EMBL/GenBank/DDBJ databases">
        <title>Aquabacterium pictum sp.nov., the first bacteriochlorophyll a-containing freshwater bacterium in the genus Aquabacterium of the class Betaproteobacteria.</title>
        <authorList>
            <person name="Hirose S."/>
            <person name="Tank M."/>
            <person name="Hara E."/>
            <person name="Tamaki H."/>
            <person name="Takaichi S."/>
            <person name="Haruta S."/>
            <person name="Hanada S."/>
        </authorList>
    </citation>
    <scope>NUCLEOTIDE SEQUENCE [LARGE SCALE GENOMIC DNA]</scope>
    <source>
        <strain evidence="3">W35</strain>
    </source>
</reference>
<sequence length="63" mass="7095">MANTDKAASRAGALRGDFYASDDGASRSERLQYRGVHFVEAFLIRKRDNRLVGQSDPFYVVIE</sequence>
<feature type="domain" description="Adenylyl/Guanylyl and SMODS C-terminal sensor" evidence="1">
    <location>
        <begin position="2"/>
        <end position="63"/>
    </location>
</feature>
<evidence type="ECO:0000313" key="2">
    <source>
        <dbReference type="EMBL" id="GCL62771.1"/>
    </source>
</evidence>
<evidence type="ECO:0000313" key="3">
    <source>
        <dbReference type="Proteomes" id="UP000301751"/>
    </source>
</evidence>
<name>A0A480AMP8_9BURK</name>
<keyword evidence="3" id="KW-1185">Reference proteome</keyword>
<dbReference type="InterPro" id="IPR040511">
    <property type="entry name" value="AGS_C"/>
</dbReference>
<gene>
    <name evidence="2" type="ORF">AQPW35_18520</name>
</gene>
<comment type="caution">
    <text evidence="2">The sequence shown here is derived from an EMBL/GenBank/DDBJ whole genome shotgun (WGS) entry which is preliminary data.</text>
</comment>
<dbReference type="AlphaFoldDB" id="A0A480AMP8"/>
<dbReference type="Pfam" id="PF18134">
    <property type="entry name" value="AGS_C"/>
    <property type="match status" value="1"/>
</dbReference>
<accession>A0A480AMP8</accession>
<proteinExistence type="predicted"/>
<organism evidence="2 3">
    <name type="scientific">Pseudaquabacterium pictum</name>
    <dbReference type="NCBI Taxonomy" id="2315236"/>
    <lineage>
        <taxon>Bacteria</taxon>
        <taxon>Pseudomonadati</taxon>
        <taxon>Pseudomonadota</taxon>
        <taxon>Betaproteobacteria</taxon>
        <taxon>Burkholderiales</taxon>
        <taxon>Sphaerotilaceae</taxon>
        <taxon>Pseudaquabacterium</taxon>
    </lineage>
</organism>